<evidence type="ECO:0000313" key="1">
    <source>
        <dbReference type="EMBL" id="EGF97738.1"/>
    </source>
</evidence>
<organism evidence="2">
    <name type="scientific">Melampsora larici-populina (strain 98AG31 / pathotype 3-4-7)</name>
    <name type="common">Poplar leaf rust fungus</name>
    <dbReference type="NCBI Taxonomy" id="747676"/>
    <lineage>
        <taxon>Eukaryota</taxon>
        <taxon>Fungi</taxon>
        <taxon>Dikarya</taxon>
        <taxon>Basidiomycota</taxon>
        <taxon>Pucciniomycotina</taxon>
        <taxon>Pucciniomycetes</taxon>
        <taxon>Pucciniales</taxon>
        <taxon>Melampsoraceae</taxon>
        <taxon>Melampsora</taxon>
    </lineage>
</organism>
<dbReference type="RefSeq" id="XP_007418987.1">
    <property type="nucleotide sequence ID" value="XM_007418925.1"/>
</dbReference>
<dbReference type="VEuPathDB" id="FungiDB:MELLADRAFT_114119"/>
<keyword evidence="2" id="KW-1185">Reference proteome</keyword>
<dbReference type="AlphaFoldDB" id="F4SC86"/>
<dbReference type="HOGENOM" id="CLU_2085355_0_0_1"/>
<gene>
    <name evidence="1" type="ORF">MELLADRAFT_114119</name>
</gene>
<dbReference type="KEGG" id="mlr:MELLADRAFT_114119"/>
<protein>
    <submittedName>
        <fullName evidence="1">Uncharacterized protein</fullName>
    </submittedName>
</protein>
<accession>F4SC86</accession>
<proteinExistence type="predicted"/>
<evidence type="ECO:0000313" key="2">
    <source>
        <dbReference type="Proteomes" id="UP000001072"/>
    </source>
</evidence>
<reference evidence="2" key="1">
    <citation type="journal article" date="2011" name="Proc. Natl. Acad. Sci. U.S.A.">
        <title>Obligate biotrophy features unraveled by the genomic analysis of rust fungi.</title>
        <authorList>
            <person name="Duplessis S."/>
            <person name="Cuomo C.A."/>
            <person name="Lin Y.-C."/>
            <person name="Aerts A."/>
            <person name="Tisserant E."/>
            <person name="Veneault-Fourrey C."/>
            <person name="Joly D.L."/>
            <person name="Hacquard S."/>
            <person name="Amselem J."/>
            <person name="Cantarel B.L."/>
            <person name="Chiu R."/>
            <person name="Coutinho P.M."/>
            <person name="Feau N."/>
            <person name="Field M."/>
            <person name="Frey P."/>
            <person name="Gelhaye E."/>
            <person name="Goldberg J."/>
            <person name="Grabherr M.G."/>
            <person name="Kodira C.D."/>
            <person name="Kohler A."/>
            <person name="Kuees U."/>
            <person name="Lindquist E.A."/>
            <person name="Lucas S.M."/>
            <person name="Mago R."/>
            <person name="Mauceli E."/>
            <person name="Morin E."/>
            <person name="Murat C."/>
            <person name="Pangilinan J.L."/>
            <person name="Park R."/>
            <person name="Pearson M."/>
            <person name="Quesneville H."/>
            <person name="Rouhier N."/>
            <person name="Sakthikumar S."/>
            <person name="Salamov A.A."/>
            <person name="Schmutz J."/>
            <person name="Selles B."/>
            <person name="Shapiro H."/>
            <person name="Tanguay P."/>
            <person name="Tuskan G.A."/>
            <person name="Henrissat B."/>
            <person name="Van de Peer Y."/>
            <person name="Rouze P."/>
            <person name="Ellis J.G."/>
            <person name="Dodds P.N."/>
            <person name="Schein J.E."/>
            <person name="Zhong S."/>
            <person name="Hamelin R.C."/>
            <person name="Grigoriev I.V."/>
            <person name="Szabo L.J."/>
            <person name="Martin F."/>
        </authorList>
    </citation>
    <scope>NUCLEOTIDE SEQUENCE [LARGE SCALE GENOMIC DNA]</scope>
    <source>
        <strain evidence="2">98AG31 / pathotype 3-4-7</strain>
    </source>
</reference>
<sequence length="117" mass="12362">MKSSPGCTETWSWEVWFCEIKQQGCKVKVGEGQNNGRVEIVSSEVGKNHLTISASRYFARSAGRFGLITLGLCNRAASRARLRVTRGLGGGGNKVPNNGTGCGVGDVADVSGCDRAI</sequence>
<name>F4SC86_MELLP</name>
<dbReference type="GeneID" id="18925219"/>
<dbReference type="Proteomes" id="UP000001072">
    <property type="component" value="Unassembled WGS sequence"/>
</dbReference>
<dbReference type="EMBL" id="GL883202">
    <property type="protein sequence ID" value="EGF97738.1"/>
    <property type="molecule type" value="Genomic_DNA"/>
</dbReference>
<dbReference type="InParanoid" id="F4SC86"/>